<sequence>MHGLISFIWDIWTSDNKVVCALCFLHSNINHCTYSAIIFIHSRITEIK</sequence>
<organism evidence="1">
    <name type="scientific">Lepeophtheirus salmonis</name>
    <name type="common">Salmon louse</name>
    <name type="synonym">Caligus salmonis</name>
    <dbReference type="NCBI Taxonomy" id="72036"/>
    <lineage>
        <taxon>Eukaryota</taxon>
        <taxon>Metazoa</taxon>
        <taxon>Ecdysozoa</taxon>
        <taxon>Arthropoda</taxon>
        <taxon>Crustacea</taxon>
        <taxon>Multicrustacea</taxon>
        <taxon>Hexanauplia</taxon>
        <taxon>Copepoda</taxon>
        <taxon>Siphonostomatoida</taxon>
        <taxon>Caligidae</taxon>
        <taxon>Lepeophtheirus</taxon>
    </lineage>
</organism>
<protein>
    <submittedName>
        <fullName evidence="1">Uncharacterized protein</fullName>
    </submittedName>
</protein>
<proteinExistence type="predicted"/>
<accession>A0A0K2T0E1</accession>
<dbReference type="AlphaFoldDB" id="A0A0K2T0E1"/>
<evidence type="ECO:0000313" key="1">
    <source>
        <dbReference type="EMBL" id="CDW19275.1"/>
    </source>
</evidence>
<reference evidence="1" key="1">
    <citation type="submission" date="2014-05" db="EMBL/GenBank/DDBJ databases">
        <authorList>
            <person name="Chronopoulou M."/>
        </authorList>
    </citation>
    <scope>NUCLEOTIDE SEQUENCE</scope>
    <source>
        <tissue evidence="1">Whole organism</tissue>
    </source>
</reference>
<dbReference type="EMBL" id="HACA01001914">
    <property type="protein sequence ID" value="CDW19275.1"/>
    <property type="molecule type" value="Transcribed_RNA"/>
</dbReference>
<name>A0A0K2T0E1_LEPSM</name>